<dbReference type="Gene3D" id="3.90.180.10">
    <property type="entry name" value="Medium-chain alcohol dehydrogenases, catalytic domain"/>
    <property type="match status" value="1"/>
</dbReference>
<dbReference type="SUPFAM" id="SSF51735">
    <property type="entry name" value="NAD(P)-binding Rossmann-fold domains"/>
    <property type="match status" value="1"/>
</dbReference>
<sequence length="339" mass="35849">MKAVLCQKPGVLEMVERPSPGTPEPGWVRLAVRHVGICGTDYHIFEGKHPFLEYPRIMGHEISATVLQAGDGVALAAGTPVIVNPYLSCGNCVACRQGKPNCCTNIKVLGVHTDGAFCEEITVPADNLYAAKGLSLEAAAAVEFLAIGAHAVRRSMAPAGSRSLVIGAGPIGLGAAIFSRIAGHDVTLLDTSAERLQMASERFGFTSGIVANDGTAEAVKAKTDGESFDAVFDATGYGPSMEKAFRFVAHGGALVLVSVVKDDIRFSDPEFHKREMMVIGSRNATRADFEHVADSIVKGLVPVDKLITHRTTLADAPHDLARWAHEKTGLIKAVIKVGA</sequence>
<dbReference type="Gene3D" id="3.40.50.720">
    <property type="entry name" value="NAD(P)-binding Rossmann-like Domain"/>
    <property type="match status" value="1"/>
</dbReference>
<dbReference type="GO" id="GO:0016491">
    <property type="term" value="F:oxidoreductase activity"/>
    <property type="evidence" value="ECO:0007669"/>
    <property type="project" value="UniProtKB-KW"/>
</dbReference>
<dbReference type="InterPro" id="IPR013149">
    <property type="entry name" value="ADH-like_C"/>
</dbReference>
<accession>A0A4V2V9P3</accession>
<dbReference type="Pfam" id="PF00107">
    <property type="entry name" value="ADH_zinc_N"/>
    <property type="match status" value="1"/>
</dbReference>
<comment type="caution">
    <text evidence="3">The sequence shown here is derived from an EMBL/GenBank/DDBJ whole genome shotgun (WGS) entry which is preliminary data.</text>
</comment>
<evidence type="ECO:0000313" key="4">
    <source>
        <dbReference type="Proteomes" id="UP000294576"/>
    </source>
</evidence>
<dbReference type="Proteomes" id="UP000294576">
    <property type="component" value="Unassembled WGS sequence"/>
</dbReference>
<dbReference type="Pfam" id="PF08240">
    <property type="entry name" value="ADH_N"/>
    <property type="match status" value="1"/>
</dbReference>
<evidence type="ECO:0000256" key="1">
    <source>
        <dbReference type="ARBA" id="ARBA00023002"/>
    </source>
</evidence>
<reference evidence="3 4" key="1">
    <citation type="submission" date="2019-03" db="EMBL/GenBank/DDBJ databases">
        <title>Genomic Encyclopedia of Type Strains, Phase IV (KMG-V): Genome sequencing to study the core and pangenomes of soil and plant-associated prokaryotes.</title>
        <authorList>
            <person name="Whitman W."/>
        </authorList>
    </citation>
    <scope>NUCLEOTIDE SEQUENCE [LARGE SCALE GENOMIC DNA]</scope>
    <source>
        <strain evidence="3 4">Hc14</strain>
    </source>
</reference>
<dbReference type="EMBL" id="SMBH01000003">
    <property type="protein sequence ID" value="TCU17995.1"/>
    <property type="molecule type" value="Genomic_DNA"/>
</dbReference>
<dbReference type="InterPro" id="IPR011032">
    <property type="entry name" value="GroES-like_sf"/>
</dbReference>
<protein>
    <recommendedName>
        <fullName evidence="2">Enoyl reductase (ER) domain-containing protein</fullName>
    </recommendedName>
</protein>
<proteinExistence type="predicted"/>
<organism evidence="3 4">
    <name type="scientific">Rhizobium sullae</name>
    <name type="common">Rhizobium hedysari</name>
    <dbReference type="NCBI Taxonomy" id="50338"/>
    <lineage>
        <taxon>Bacteria</taxon>
        <taxon>Pseudomonadati</taxon>
        <taxon>Pseudomonadota</taxon>
        <taxon>Alphaproteobacteria</taxon>
        <taxon>Hyphomicrobiales</taxon>
        <taxon>Rhizobiaceae</taxon>
        <taxon>Rhizobium/Agrobacterium group</taxon>
        <taxon>Rhizobium</taxon>
    </lineage>
</organism>
<dbReference type="InterPro" id="IPR020843">
    <property type="entry name" value="ER"/>
</dbReference>
<dbReference type="InterPro" id="IPR013154">
    <property type="entry name" value="ADH-like_N"/>
</dbReference>
<evidence type="ECO:0000313" key="3">
    <source>
        <dbReference type="EMBL" id="TCU17995.1"/>
    </source>
</evidence>
<dbReference type="AlphaFoldDB" id="A0A4V2V9P3"/>
<dbReference type="PANTHER" id="PTHR43401:SF3">
    <property type="entry name" value="L-GALACTONATE-5-DEHYDROGENASE"/>
    <property type="match status" value="1"/>
</dbReference>
<feature type="domain" description="Enoyl reductase (ER)" evidence="2">
    <location>
        <begin position="10"/>
        <end position="335"/>
    </location>
</feature>
<gene>
    <name evidence="3" type="ORF">EV132_103114</name>
</gene>
<keyword evidence="1" id="KW-0560">Oxidoreductase</keyword>
<evidence type="ECO:0000259" key="2">
    <source>
        <dbReference type="SMART" id="SM00829"/>
    </source>
</evidence>
<dbReference type="InterPro" id="IPR036291">
    <property type="entry name" value="NAD(P)-bd_dom_sf"/>
</dbReference>
<dbReference type="SMART" id="SM00829">
    <property type="entry name" value="PKS_ER"/>
    <property type="match status" value="1"/>
</dbReference>
<dbReference type="CDD" id="cd08261">
    <property type="entry name" value="Zn_ADH7"/>
    <property type="match status" value="1"/>
</dbReference>
<dbReference type="RefSeq" id="WP_132560270.1">
    <property type="nucleotide sequence ID" value="NZ_SMBH01000003.1"/>
</dbReference>
<dbReference type="InterPro" id="IPR050129">
    <property type="entry name" value="Zn_alcohol_dh"/>
</dbReference>
<dbReference type="PANTHER" id="PTHR43401">
    <property type="entry name" value="L-THREONINE 3-DEHYDROGENASE"/>
    <property type="match status" value="1"/>
</dbReference>
<dbReference type="SUPFAM" id="SSF50129">
    <property type="entry name" value="GroES-like"/>
    <property type="match status" value="1"/>
</dbReference>
<name>A0A4V2V9P3_RHISU</name>